<dbReference type="InterPro" id="IPR000477">
    <property type="entry name" value="RT_dom"/>
</dbReference>
<dbReference type="PANTHER" id="PTHR21301">
    <property type="entry name" value="REVERSE TRANSCRIPTASE"/>
    <property type="match status" value="1"/>
</dbReference>
<evidence type="ECO:0000313" key="5">
    <source>
        <dbReference type="Proteomes" id="UP001176940"/>
    </source>
</evidence>
<feature type="domain" description="Reverse transcriptase" evidence="3">
    <location>
        <begin position="488"/>
        <end position="736"/>
    </location>
</feature>
<evidence type="ECO:0000259" key="3">
    <source>
        <dbReference type="PROSITE" id="PS50878"/>
    </source>
</evidence>
<evidence type="ECO:0000256" key="2">
    <source>
        <dbReference type="SAM" id="MobiDB-lite"/>
    </source>
</evidence>
<organism evidence="4 5">
    <name type="scientific">Ranitomeya imitator</name>
    <name type="common">mimic poison frog</name>
    <dbReference type="NCBI Taxonomy" id="111125"/>
    <lineage>
        <taxon>Eukaryota</taxon>
        <taxon>Metazoa</taxon>
        <taxon>Chordata</taxon>
        <taxon>Craniata</taxon>
        <taxon>Vertebrata</taxon>
        <taxon>Euteleostomi</taxon>
        <taxon>Amphibia</taxon>
        <taxon>Batrachia</taxon>
        <taxon>Anura</taxon>
        <taxon>Neobatrachia</taxon>
        <taxon>Hyloidea</taxon>
        <taxon>Dendrobatidae</taxon>
        <taxon>Dendrobatinae</taxon>
        <taxon>Ranitomeya</taxon>
    </lineage>
</organism>
<keyword evidence="5" id="KW-1185">Reference proteome</keyword>
<feature type="coiled-coil region" evidence="1">
    <location>
        <begin position="132"/>
        <end position="159"/>
    </location>
</feature>
<dbReference type="PANTHER" id="PTHR21301:SF12">
    <property type="match status" value="1"/>
</dbReference>
<sequence>MGSNVAPAYANLYMDHFEREHVYANPIFQQNALVWYRYIDDIFCIWQGNHTSLQGFYDAINTTLPELTFTLTHHDSEITFLDTKVLKNPLGQLTFCTTNLFGKRVLDDNEKYCATFQKILNKCSFDIILLTIEYLQEAIKSTEEKIESIETQLTATLNTTELSTLKNKIDASLISYQRSLEERKRTKFQRDAEDYSSNKVYRWEDTAPRRPRSRYRRTPGGNYPSGGSSPAGGSSAGSGSETGGAQAIGPRFLGQAARPQGGAGRRKRGSTHDIEISGRSPNSVVNISDYTLSPLELKVLNMGLSFCPTPKWDSFQLERDLQRFYRNIRLKVHFNELPYTGVNRLGTTSSQSEEAGITLGSLGLRNPSSFVPPKSNHAVETFIDLLDRDIRRTIHEQRLGLLPVRHNLSSSEKQALDTLSENRDIVIKPADKGGAIVIMNKHHYVTEIRRQLSDTNTYRKLQGDPTYSIQRKISTVIDKYMSLGTIDSKTKTYLTNHHPVTPVLYILPKIHKNLQNPPGRPIVASTDSVLNPLSKFLEKILTPYTKLTKSFILDTSDFLSKIRNISNIPPDSLLCTLDVNSLYTSITHDRGVTAVSLTLQEVGIDRNTHDLCLDLLNLVLRENFFLFEDDFFVQTCGTAMGSNVAPAYANLYMDHFEREHVYANPIFQQNALVWYRYIDDIFCIWQGNHTSLQGFYDAINTTLPELTFTLTHHDSEITFLDTKVLKNPLGILSTDLYSKPTDCNSLPALQQLSPQTHER</sequence>
<dbReference type="EMBL" id="CAUEEQ010079421">
    <property type="protein sequence ID" value="CAJ0968585.1"/>
    <property type="molecule type" value="Genomic_DNA"/>
</dbReference>
<protein>
    <recommendedName>
        <fullName evidence="3">Reverse transcriptase domain-containing protein</fullName>
    </recommendedName>
</protein>
<keyword evidence="1" id="KW-0175">Coiled coil</keyword>
<proteinExistence type="predicted"/>
<dbReference type="Proteomes" id="UP001176940">
    <property type="component" value="Unassembled WGS sequence"/>
</dbReference>
<comment type="caution">
    <text evidence="4">The sequence shown here is derived from an EMBL/GenBank/DDBJ whole genome shotgun (WGS) entry which is preliminary data.</text>
</comment>
<name>A0ABN9MQC4_9NEOB</name>
<dbReference type="PROSITE" id="PS50878">
    <property type="entry name" value="RT_POL"/>
    <property type="match status" value="2"/>
</dbReference>
<feature type="compositionally biased region" description="Low complexity" evidence="2">
    <location>
        <begin position="218"/>
        <end position="233"/>
    </location>
</feature>
<reference evidence="4" key="1">
    <citation type="submission" date="2023-07" db="EMBL/GenBank/DDBJ databases">
        <authorList>
            <person name="Stuckert A."/>
        </authorList>
    </citation>
    <scope>NUCLEOTIDE SEQUENCE</scope>
</reference>
<feature type="domain" description="Reverse transcriptase" evidence="3">
    <location>
        <begin position="1"/>
        <end position="94"/>
    </location>
</feature>
<accession>A0ABN9MQC4</accession>
<gene>
    <name evidence="4" type="ORF">RIMI_LOCUS23217914</name>
</gene>
<dbReference type="CDD" id="cd00304">
    <property type="entry name" value="RT_like"/>
    <property type="match status" value="2"/>
</dbReference>
<dbReference type="Pfam" id="PF00078">
    <property type="entry name" value="RVT_1"/>
    <property type="match status" value="1"/>
</dbReference>
<evidence type="ECO:0000313" key="4">
    <source>
        <dbReference type="EMBL" id="CAJ0968585.1"/>
    </source>
</evidence>
<feature type="region of interest" description="Disordered" evidence="2">
    <location>
        <begin position="203"/>
        <end position="280"/>
    </location>
</feature>
<evidence type="ECO:0000256" key="1">
    <source>
        <dbReference type="SAM" id="Coils"/>
    </source>
</evidence>